<comment type="subcellular location">
    <subcellularLocation>
        <location evidence="1">Membrane</location>
        <topology evidence="1">Multi-pass membrane protein</topology>
    </subcellularLocation>
</comment>
<proteinExistence type="predicted"/>
<dbReference type="SUPFAM" id="SSF103481">
    <property type="entry name" value="Multidrug resistance efflux transporter EmrE"/>
    <property type="match status" value="1"/>
</dbReference>
<evidence type="ECO:0000256" key="1">
    <source>
        <dbReference type="ARBA" id="ARBA00004141"/>
    </source>
</evidence>
<feature type="transmembrane region" description="Helical" evidence="5">
    <location>
        <begin position="186"/>
        <end position="205"/>
    </location>
</feature>
<protein>
    <submittedName>
        <fullName evidence="7">DMT family transporter</fullName>
    </submittedName>
</protein>
<dbReference type="PANTHER" id="PTHR32322:SF9">
    <property type="entry name" value="AMINO-ACID METABOLITE EFFLUX PUMP-RELATED"/>
    <property type="match status" value="1"/>
</dbReference>
<evidence type="ECO:0000256" key="4">
    <source>
        <dbReference type="ARBA" id="ARBA00023136"/>
    </source>
</evidence>
<sequence>MALFGYAALFSMAYVTMSTGTGALILFASVQFSMIAYAATKGDRLRGLRAVGALVASAGLVLLLWPHVQTPASLFAAGSMALAGVCWGVYSVVGKGSKSPMADTAGNFSRAALLMALLWLAVYCAAQAGIHIPGVTVERGLALYTVFLPAPTLAGVLFALASGCLASGIGYAVWYKVLPALHTTSAASVQLSVPVIAALAGVVFLDEALTLTLLLAMFMTLGGVYLVLRVTR</sequence>
<feature type="domain" description="EamA" evidence="6">
    <location>
        <begin position="79"/>
        <end position="228"/>
    </location>
</feature>
<evidence type="ECO:0000313" key="8">
    <source>
        <dbReference type="Proteomes" id="UP001329151"/>
    </source>
</evidence>
<dbReference type="AlphaFoldDB" id="A0AA86M984"/>
<organism evidence="7 8">
    <name type="scientific">Limnobacter thiooxidans</name>
    <dbReference type="NCBI Taxonomy" id="131080"/>
    <lineage>
        <taxon>Bacteria</taxon>
        <taxon>Pseudomonadati</taxon>
        <taxon>Pseudomonadota</taxon>
        <taxon>Betaproteobacteria</taxon>
        <taxon>Burkholderiales</taxon>
        <taxon>Burkholderiaceae</taxon>
        <taxon>Limnobacter</taxon>
    </lineage>
</organism>
<feature type="transmembrane region" description="Helical" evidence="5">
    <location>
        <begin position="50"/>
        <end position="68"/>
    </location>
</feature>
<evidence type="ECO:0000256" key="3">
    <source>
        <dbReference type="ARBA" id="ARBA00022989"/>
    </source>
</evidence>
<dbReference type="InterPro" id="IPR000620">
    <property type="entry name" value="EamA_dom"/>
</dbReference>
<dbReference type="GO" id="GO:0016020">
    <property type="term" value="C:membrane"/>
    <property type="evidence" value="ECO:0007669"/>
    <property type="project" value="UniProtKB-SubCell"/>
</dbReference>
<dbReference type="Pfam" id="PF00892">
    <property type="entry name" value="EamA"/>
    <property type="match status" value="1"/>
</dbReference>
<reference evidence="7 8" key="1">
    <citation type="submission" date="2023-10" db="EMBL/GenBank/DDBJ databases">
        <title>Complete Genome Sequence of Limnobacter thiooxidans CS-K2T, Isolated from freshwater lake sediments in Bavaria, Germany.</title>
        <authorList>
            <person name="Naruki M."/>
            <person name="Watanabe A."/>
            <person name="Warashina T."/>
            <person name="Morita T."/>
            <person name="Arakawa K."/>
        </authorList>
    </citation>
    <scope>NUCLEOTIDE SEQUENCE [LARGE SCALE GENOMIC DNA]</scope>
    <source>
        <strain evidence="7 8">CS-K2</strain>
    </source>
</reference>
<evidence type="ECO:0000256" key="2">
    <source>
        <dbReference type="ARBA" id="ARBA00022692"/>
    </source>
</evidence>
<name>A0AA86M984_9BURK</name>
<evidence type="ECO:0000256" key="5">
    <source>
        <dbReference type="SAM" id="Phobius"/>
    </source>
</evidence>
<keyword evidence="4 5" id="KW-0472">Membrane</keyword>
<dbReference type="InterPro" id="IPR037185">
    <property type="entry name" value="EmrE-like"/>
</dbReference>
<accession>A0AA86M984</accession>
<feature type="transmembrane region" description="Helical" evidence="5">
    <location>
        <begin position="211"/>
        <end position="228"/>
    </location>
</feature>
<feature type="transmembrane region" description="Helical" evidence="5">
    <location>
        <begin position="74"/>
        <end position="93"/>
    </location>
</feature>
<evidence type="ECO:0000313" key="7">
    <source>
        <dbReference type="EMBL" id="BET27404.1"/>
    </source>
</evidence>
<dbReference type="PANTHER" id="PTHR32322">
    <property type="entry name" value="INNER MEMBRANE TRANSPORTER"/>
    <property type="match status" value="1"/>
</dbReference>
<dbReference type="EMBL" id="AP028947">
    <property type="protein sequence ID" value="BET27404.1"/>
    <property type="molecule type" value="Genomic_DNA"/>
</dbReference>
<dbReference type="KEGG" id="lto:RGQ30_29050"/>
<feature type="transmembrane region" description="Helical" evidence="5">
    <location>
        <begin position="12"/>
        <end position="38"/>
    </location>
</feature>
<keyword evidence="3 5" id="KW-1133">Transmembrane helix</keyword>
<evidence type="ECO:0000259" key="6">
    <source>
        <dbReference type="Pfam" id="PF00892"/>
    </source>
</evidence>
<dbReference type="Proteomes" id="UP001329151">
    <property type="component" value="Chromosome"/>
</dbReference>
<gene>
    <name evidence="7" type="ORF">RGQ30_29050</name>
</gene>
<keyword evidence="8" id="KW-1185">Reference proteome</keyword>
<dbReference type="InterPro" id="IPR050638">
    <property type="entry name" value="AA-Vitamin_Transporters"/>
</dbReference>
<feature type="transmembrane region" description="Helical" evidence="5">
    <location>
        <begin position="113"/>
        <end position="132"/>
    </location>
</feature>
<feature type="transmembrane region" description="Helical" evidence="5">
    <location>
        <begin position="152"/>
        <end position="174"/>
    </location>
</feature>
<keyword evidence="2 5" id="KW-0812">Transmembrane</keyword>